<gene>
    <name evidence="1" type="ORF">NIES46_08600</name>
</gene>
<dbReference type="EMBL" id="BIMW01000039">
    <property type="protein sequence ID" value="GCE92817.1"/>
    <property type="molecule type" value="Genomic_DNA"/>
</dbReference>
<organism evidence="1 2">
    <name type="scientific">Limnospira platensis NIES-46</name>
    <dbReference type="NCBI Taxonomy" id="1236695"/>
    <lineage>
        <taxon>Bacteria</taxon>
        <taxon>Bacillati</taxon>
        <taxon>Cyanobacteriota</taxon>
        <taxon>Cyanophyceae</taxon>
        <taxon>Oscillatoriophycideae</taxon>
        <taxon>Oscillatoriales</taxon>
        <taxon>Sirenicapillariaceae</taxon>
        <taxon>Limnospira</taxon>
    </lineage>
</organism>
<comment type="caution">
    <text evidence="1">The sequence shown here is derived from an EMBL/GenBank/DDBJ whole genome shotgun (WGS) entry which is preliminary data.</text>
</comment>
<accession>A0A5M3T1T7</accession>
<proteinExistence type="predicted"/>
<keyword evidence="2" id="KW-1185">Reference proteome</keyword>
<sequence>MLCFVLYLHLTPVLSLYKALERTVGDAHPGQYRDILFGSLVSVISTNEQATLLKVWTPTSPWLHLQLLTLSGSEGEFTEDAGQGELFSTVAVCCLVDKKTPS</sequence>
<dbReference type="Proteomes" id="UP000326169">
    <property type="component" value="Unassembled WGS sequence"/>
</dbReference>
<evidence type="ECO:0000313" key="2">
    <source>
        <dbReference type="Proteomes" id="UP000326169"/>
    </source>
</evidence>
<evidence type="ECO:0000313" key="1">
    <source>
        <dbReference type="EMBL" id="GCE92817.1"/>
    </source>
</evidence>
<name>A0A5M3T1T7_LIMPL</name>
<evidence type="ECO:0008006" key="3">
    <source>
        <dbReference type="Google" id="ProtNLM"/>
    </source>
</evidence>
<protein>
    <recommendedName>
        <fullName evidence="3">Transposase</fullName>
    </recommendedName>
</protein>
<reference evidence="1 2" key="1">
    <citation type="journal article" date="2019" name="J Genomics">
        <title>The Draft Genome of a Hydrogen-producing Cyanobacterium, Arthrospira platensis NIES-46.</title>
        <authorList>
            <person name="Suzuki S."/>
            <person name="Yamaguchi H."/>
            <person name="Kawachi M."/>
        </authorList>
    </citation>
    <scope>NUCLEOTIDE SEQUENCE [LARGE SCALE GENOMIC DNA]</scope>
    <source>
        <strain evidence="1 2">NIES-46</strain>
    </source>
</reference>